<sequence length="75" mass="8041">MSNVNPLKSVSIEDLEQALAKAISDLTGHKYQAAITQLAIQPTSAVETLVGKYATDAAITINLVPEQKKQDEGLF</sequence>
<dbReference type="RefSeq" id="WP_045678921.1">
    <property type="nucleotide sequence ID" value="NZ_CP033641.1"/>
</dbReference>
<organism evidence="1 2">
    <name type="scientific">Burkholderia glumae</name>
    <name type="common">Pseudomonas glumae</name>
    <dbReference type="NCBI Taxonomy" id="337"/>
    <lineage>
        <taxon>Bacteria</taxon>
        <taxon>Pseudomonadati</taxon>
        <taxon>Pseudomonadota</taxon>
        <taxon>Betaproteobacteria</taxon>
        <taxon>Burkholderiales</taxon>
        <taxon>Burkholderiaceae</taxon>
        <taxon>Burkholderia</taxon>
    </lineage>
</organism>
<evidence type="ECO:0000313" key="2">
    <source>
        <dbReference type="Proteomes" id="UP000594892"/>
    </source>
</evidence>
<evidence type="ECO:0000313" key="1">
    <source>
        <dbReference type="EMBL" id="QPQ93180.1"/>
    </source>
</evidence>
<dbReference type="EMBL" id="CP065601">
    <property type="protein sequence ID" value="QPQ93180.1"/>
    <property type="molecule type" value="Genomic_DNA"/>
</dbReference>
<reference evidence="1 2" key="1">
    <citation type="submission" date="2020-12" db="EMBL/GenBank/DDBJ databases">
        <title>FDA dAtabase for Regulatory Grade micrObial Sequences (FDA-ARGOS): Supporting development and validation of Infectious Disease Dx tests.</title>
        <authorList>
            <person name="Minogue T."/>
            <person name="Wolcott M."/>
            <person name="Wasieloski L."/>
            <person name="Aguilar W."/>
            <person name="Moore D."/>
            <person name="Jaissle J."/>
            <person name="Tallon L."/>
            <person name="Sadzewicz L."/>
            <person name="Zhao X."/>
            <person name="Boylan J."/>
            <person name="Ott S."/>
            <person name="Bowen H."/>
            <person name="Vavikolanu K."/>
            <person name="Mehta A."/>
            <person name="Aluvathingal J."/>
            <person name="Nadendla S."/>
            <person name="Yan Y."/>
            <person name="Sichtig H."/>
        </authorList>
    </citation>
    <scope>NUCLEOTIDE SEQUENCE [LARGE SCALE GENOMIC DNA]</scope>
    <source>
        <strain evidence="1 2">FDAARGOS_949</strain>
    </source>
</reference>
<proteinExistence type="predicted"/>
<name>A0AAP9Y877_BURGL</name>
<protein>
    <submittedName>
        <fullName evidence="1">Uncharacterized protein</fullName>
    </submittedName>
</protein>
<gene>
    <name evidence="1" type="ORF">I6H06_12910</name>
</gene>
<accession>A0AAP9Y877</accession>
<dbReference type="GeneID" id="45698347"/>
<dbReference type="AlphaFoldDB" id="A0AAP9Y877"/>
<dbReference type="Proteomes" id="UP000594892">
    <property type="component" value="Chromosome 2"/>
</dbReference>